<evidence type="ECO:0000313" key="11">
    <source>
        <dbReference type="Proteomes" id="UP000192769"/>
    </source>
</evidence>
<feature type="domain" description="Pili assembly chaperone N-terminal" evidence="8">
    <location>
        <begin position="22"/>
        <end position="143"/>
    </location>
</feature>
<organism evidence="10 11">
    <name type="scientific">Pantoea latae</name>
    <dbReference type="NCBI Taxonomy" id="1964541"/>
    <lineage>
        <taxon>Bacteria</taxon>
        <taxon>Pseudomonadati</taxon>
        <taxon>Pseudomonadota</taxon>
        <taxon>Gammaproteobacteria</taxon>
        <taxon>Enterobacterales</taxon>
        <taxon>Erwiniaceae</taxon>
        <taxon>Pantoea</taxon>
    </lineage>
</organism>
<dbReference type="PANTHER" id="PTHR30251:SF7">
    <property type="entry name" value="FIMBRIAE CHAPARONE"/>
    <property type="match status" value="1"/>
</dbReference>
<evidence type="ECO:0000256" key="5">
    <source>
        <dbReference type="ARBA" id="ARBA00023186"/>
    </source>
</evidence>
<protein>
    <recommendedName>
        <fullName evidence="12">Molecular chaperone</fullName>
    </recommendedName>
</protein>
<dbReference type="Gene3D" id="2.60.40.10">
    <property type="entry name" value="Immunoglobulins"/>
    <property type="match status" value="2"/>
</dbReference>
<dbReference type="PRINTS" id="PR00969">
    <property type="entry name" value="CHAPERONPILI"/>
</dbReference>
<evidence type="ECO:0000256" key="3">
    <source>
        <dbReference type="ARBA" id="ARBA00022729"/>
    </source>
</evidence>
<gene>
    <name evidence="10" type="ORF">B2J69_03430</name>
</gene>
<evidence type="ECO:0000256" key="4">
    <source>
        <dbReference type="ARBA" id="ARBA00022764"/>
    </source>
</evidence>
<evidence type="ECO:0000256" key="1">
    <source>
        <dbReference type="ARBA" id="ARBA00004418"/>
    </source>
</evidence>
<keyword evidence="3 7" id="KW-0732">Signal</keyword>
<dbReference type="EMBL" id="MWUE01000005">
    <property type="protein sequence ID" value="OQP35565.1"/>
    <property type="molecule type" value="Genomic_DNA"/>
</dbReference>
<feature type="domain" description="Pili assembly chaperone C-terminal" evidence="9">
    <location>
        <begin position="169"/>
        <end position="236"/>
    </location>
</feature>
<dbReference type="GO" id="GO:0071555">
    <property type="term" value="P:cell wall organization"/>
    <property type="evidence" value="ECO:0007669"/>
    <property type="project" value="InterPro"/>
</dbReference>
<comment type="similarity">
    <text evidence="2 6">Belongs to the periplasmic pilus chaperone family.</text>
</comment>
<dbReference type="InterPro" id="IPR018046">
    <property type="entry name" value="Pili_assmbl_chaperone_CS"/>
</dbReference>
<accession>A0A1V9DPB1</accession>
<dbReference type="InterPro" id="IPR016148">
    <property type="entry name" value="Pili_assmbl_chaperone_C"/>
</dbReference>
<comment type="subcellular location">
    <subcellularLocation>
        <location evidence="1 6">Periplasm</location>
    </subcellularLocation>
</comment>
<evidence type="ECO:0000256" key="7">
    <source>
        <dbReference type="SAM" id="SignalP"/>
    </source>
</evidence>
<evidence type="ECO:0000259" key="9">
    <source>
        <dbReference type="Pfam" id="PF02753"/>
    </source>
</evidence>
<dbReference type="InterPro" id="IPR013783">
    <property type="entry name" value="Ig-like_fold"/>
</dbReference>
<dbReference type="PANTHER" id="PTHR30251">
    <property type="entry name" value="PILUS ASSEMBLY CHAPERONE"/>
    <property type="match status" value="1"/>
</dbReference>
<dbReference type="PROSITE" id="PS00635">
    <property type="entry name" value="PILI_CHAPERONE"/>
    <property type="match status" value="1"/>
</dbReference>
<reference evidence="10 11" key="1">
    <citation type="submission" date="2017-02" db="EMBL/GenBank/DDBJ databases">
        <title>Whole genome shotgun sequence of Pantoea agglomerans strain AS1 isolated from a cycad, Zamia floridana in Central Florida, USA.</title>
        <authorList>
            <person name="Lata P."/>
            <person name="Govindarajan S."/>
            <person name="Qi F."/>
            <person name="Li J.-L."/>
            <person name="Maurya S.K."/>
            <person name="Sahoo M.K."/>
        </authorList>
    </citation>
    <scope>NUCLEOTIDE SEQUENCE [LARGE SCALE GENOMIC DNA]</scope>
    <source>
        <strain evidence="10 11">AS1</strain>
    </source>
</reference>
<proteinExistence type="inferred from homology"/>
<evidence type="ECO:0000256" key="6">
    <source>
        <dbReference type="RuleBase" id="RU003918"/>
    </source>
</evidence>
<dbReference type="AlphaFoldDB" id="A0A1V9DPB1"/>
<dbReference type="InterPro" id="IPR050643">
    <property type="entry name" value="Periplasmic_pilus_chap"/>
</dbReference>
<feature type="signal peptide" evidence="7">
    <location>
        <begin position="1"/>
        <end position="19"/>
    </location>
</feature>
<dbReference type="Pfam" id="PF00345">
    <property type="entry name" value="PapD_N"/>
    <property type="match status" value="1"/>
</dbReference>
<dbReference type="GO" id="GO:0030288">
    <property type="term" value="C:outer membrane-bounded periplasmic space"/>
    <property type="evidence" value="ECO:0007669"/>
    <property type="project" value="InterPro"/>
</dbReference>
<dbReference type="InterPro" id="IPR008962">
    <property type="entry name" value="PapD-like_sf"/>
</dbReference>
<feature type="chain" id="PRO_5012664088" description="Molecular chaperone" evidence="7">
    <location>
        <begin position="20"/>
        <end position="242"/>
    </location>
</feature>
<evidence type="ECO:0000259" key="8">
    <source>
        <dbReference type="Pfam" id="PF00345"/>
    </source>
</evidence>
<sequence length="242" mass="27269">MRRLMILFFILLFPSLSYAGVLASKTRIIFPQGQDAQSLTLINVNAYPVMVQLWLDNGDREGLKQAEDAPYLAMPPVFKLAPREMRSVRIIYNGKPLPADRESIHWFNIYEVPATPPAGMTARQSLLMAMKTQMKLISRPHALIADAEKSVDRVQCQRANSAPSQLICSNPTAYYMSFNEISVNINDHYFNAAASLDFMIAPFSSAAFALRPAAIKRPLARNSMEMAFINDEGKIVRRLVKW</sequence>
<dbReference type="InterPro" id="IPR036316">
    <property type="entry name" value="Pili_assmbl_chap_C_dom_sf"/>
</dbReference>
<dbReference type="InterPro" id="IPR001829">
    <property type="entry name" value="Pili_assmbl_chaperone_bac"/>
</dbReference>
<dbReference type="SUPFAM" id="SSF49354">
    <property type="entry name" value="PapD-like"/>
    <property type="match status" value="1"/>
</dbReference>
<comment type="caution">
    <text evidence="10">The sequence shown here is derived from an EMBL/GenBank/DDBJ whole genome shotgun (WGS) entry which is preliminary data.</text>
</comment>
<evidence type="ECO:0000256" key="2">
    <source>
        <dbReference type="ARBA" id="ARBA00007399"/>
    </source>
</evidence>
<dbReference type="Proteomes" id="UP000192769">
    <property type="component" value="Unassembled WGS sequence"/>
</dbReference>
<dbReference type="InterPro" id="IPR016147">
    <property type="entry name" value="Pili_assmbl_chaperone_N"/>
</dbReference>
<evidence type="ECO:0000313" key="10">
    <source>
        <dbReference type="EMBL" id="OQP35565.1"/>
    </source>
</evidence>
<dbReference type="Pfam" id="PF02753">
    <property type="entry name" value="PapD_C"/>
    <property type="match status" value="1"/>
</dbReference>
<keyword evidence="4" id="KW-0574">Periplasm</keyword>
<keyword evidence="5 6" id="KW-0143">Chaperone</keyword>
<name>A0A1V9DPB1_9GAMM</name>
<evidence type="ECO:0008006" key="12">
    <source>
        <dbReference type="Google" id="ProtNLM"/>
    </source>
</evidence>
<keyword evidence="11" id="KW-1185">Reference proteome</keyword>
<dbReference type="SUPFAM" id="SSF49584">
    <property type="entry name" value="Periplasmic chaperone C-domain"/>
    <property type="match status" value="1"/>
</dbReference>